<name>A0ABR9HWP7_9PSEU</name>
<accession>A0ABR9HWP7</accession>
<evidence type="ECO:0000313" key="2">
    <source>
        <dbReference type="EMBL" id="MBE1495362.1"/>
    </source>
</evidence>
<keyword evidence="3" id="KW-1185">Reference proteome</keyword>
<protein>
    <submittedName>
        <fullName evidence="2">Uncharacterized protein</fullName>
    </submittedName>
</protein>
<feature type="region of interest" description="Disordered" evidence="1">
    <location>
        <begin position="287"/>
        <end position="307"/>
    </location>
</feature>
<proteinExistence type="predicted"/>
<sequence>MTTVRMPVRIRLDLTGDPLDTHVLDLVREAAVAAAARTADRAGRADALDGAVWSGRAPDVSVRFLGAPVPAWAAAHLEASAHAAVRTAVAKLRPPAAPGPAPVRTTTRLRRFATGDELLDALSVRYGGETRPPRVLVVAADSAGAAVMLFVDAGGDGSFGVAWGTKLNRFVLPADGRDAEAVPGYSAGHPDSFHLVAETTDEDAFRKELTAALVRIWRAATPEVPGPRLAARAAARAKRYRLKGSLYEYRSGGTPIAWFAGRAGLADRAGLPVLVLTEEVPDARDTRYGTDCEPLRYDPDAAENPDPDRPYLHELEVSDWDEGGFGDLIDTITAELSMAQPRFIGSFLFAALALIARRSDGLGWLVGTQARQDVLRHLVTALEAVNVLFFAYTKAVLARDKARKLPCPLAGHAAEWAGYLHRDYFPLRRKVVASLFIAACQDALLERLEQSATDIAGRLASTDWLPATRLVLSVLLAELPELSDLLAKLRRAKAINDGTARIGPEPGHNHRSVDGVEVVRTPVFPGRTDPARDPFRTGYRIQDAQGVWHTLEEVEAEVKNLRSNAQLTDPFLEKLADLPGVVRRLRTARQLDGLGAQAAGRVVTDAVDREFFAVLAEIQQTNREKTREAREDRMVAYGLAAFERDDSTELHARLSGVHDLADERLRGMFTKGKSGASIFGDEHIYVEGLAALAGHEIAKARFREFFELAGFTLLAVFFPEAAFVLGLFQAAEGIHTAHEHADLQRSLLGGDDIISRAQVEAEVAAAWVQGFLAIAPELPATVRDALTSVRALAKGELTAVTAATLRRELAVVAGHLATITAEQFVKSFLTQLTTGYVLNLALSAVVGEFAESVAADYRLDGTVPKAGIAGHAARTMAAAVAASTEAGS</sequence>
<evidence type="ECO:0000313" key="3">
    <source>
        <dbReference type="Proteomes" id="UP000631670"/>
    </source>
</evidence>
<feature type="compositionally biased region" description="Basic and acidic residues" evidence="1">
    <location>
        <begin position="287"/>
        <end position="299"/>
    </location>
</feature>
<comment type="caution">
    <text evidence="2">The sequence shown here is derived from an EMBL/GenBank/DDBJ whole genome shotgun (WGS) entry which is preliminary data.</text>
</comment>
<dbReference type="RefSeq" id="WP_086861729.1">
    <property type="nucleotide sequence ID" value="NZ_JADBEG010000001.1"/>
</dbReference>
<reference evidence="2 3" key="1">
    <citation type="submission" date="2020-10" db="EMBL/GenBank/DDBJ databases">
        <title>Sequencing the genomes of 1000 actinobacteria strains.</title>
        <authorList>
            <person name="Klenk H.-P."/>
        </authorList>
    </citation>
    <scope>NUCLEOTIDE SEQUENCE [LARGE SCALE GENOMIC DNA]</scope>
    <source>
        <strain evidence="2 3">DSM 44653</strain>
    </source>
</reference>
<dbReference type="EMBL" id="JADBEG010000001">
    <property type="protein sequence ID" value="MBE1495362.1"/>
    <property type="molecule type" value="Genomic_DNA"/>
</dbReference>
<gene>
    <name evidence="2" type="ORF">H4696_002462</name>
</gene>
<evidence type="ECO:0000256" key="1">
    <source>
        <dbReference type="SAM" id="MobiDB-lite"/>
    </source>
</evidence>
<organism evidence="2 3">
    <name type="scientific">Amycolatopsis lexingtonensis</name>
    <dbReference type="NCBI Taxonomy" id="218822"/>
    <lineage>
        <taxon>Bacteria</taxon>
        <taxon>Bacillati</taxon>
        <taxon>Actinomycetota</taxon>
        <taxon>Actinomycetes</taxon>
        <taxon>Pseudonocardiales</taxon>
        <taxon>Pseudonocardiaceae</taxon>
        <taxon>Amycolatopsis</taxon>
    </lineage>
</organism>
<dbReference type="Proteomes" id="UP000631670">
    <property type="component" value="Unassembled WGS sequence"/>
</dbReference>